<organism evidence="5 6">
    <name type="scientific">Saccharothrix syringae</name>
    <name type="common">Nocardiopsis syringae</name>
    <dbReference type="NCBI Taxonomy" id="103733"/>
    <lineage>
        <taxon>Bacteria</taxon>
        <taxon>Bacillati</taxon>
        <taxon>Actinomycetota</taxon>
        <taxon>Actinomycetes</taxon>
        <taxon>Pseudonocardiales</taxon>
        <taxon>Pseudonocardiaceae</taxon>
        <taxon>Saccharothrix</taxon>
    </lineage>
</organism>
<dbReference type="Gene3D" id="3.30.70.2450">
    <property type="match status" value="1"/>
</dbReference>
<protein>
    <submittedName>
        <fullName evidence="5">FAD-binding monooxygenase</fullName>
    </submittedName>
</protein>
<evidence type="ECO:0000313" key="5">
    <source>
        <dbReference type="EMBL" id="QFZ21426.1"/>
    </source>
</evidence>
<dbReference type="Gene3D" id="3.50.50.60">
    <property type="entry name" value="FAD/NAD(P)-binding domain"/>
    <property type="match status" value="1"/>
</dbReference>
<keyword evidence="6" id="KW-1185">Reference proteome</keyword>
<evidence type="ECO:0000256" key="2">
    <source>
        <dbReference type="ARBA" id="ARBA00022630"/>
    </source>
</evidence>
<dbReference type="OrthoDB" id="4141215at2"/>
<keyword evidence="3" id="KW-0274">FAD</keyword>
<comment type="cofactor">
    <cofactor evidence="1">
        <name>FAD</name>
        <dbReference type="ChEBI" id="CHEBI:57692"/>
    </cofactor>
</comment>
<evidence type="ECO:0000259" key="4">
    <source>
        <dbReference type="Pfam" id="PF01494"/>
    </source>
</evidence>
<dbReference type="EMBL" id="CP034550">
    <property type="protein sequence ID" value="QFZ21426.1"/>
    <property type="molecule type" value="Genomic_DNA"/>
</dbReference>
<dbReference type="Pfam" id="PF01494">
    <property type="entry name" value="FAD_binding_3"/>
    <property type="match status" value="1"/>
</dbReference>
<dbReference type="RefSeq" id="WP_051767098.1">
    <property type="nucleotide sequence ID" value="NZ_CP034550.1"/>
</dbReference>
<dbReference type="GO" id="GO:0071949">
    <property type="term" value="F:FAD binding"/>
    <property type="evidence" value="ECO:0007669"/>
    <property type="project" value="InterPro"/>
</dbReference>
<evidence type="ECO:0000256" key="3">
    <source>
        <dbReference type="ARBA" id="ARBA00022827"/>
    </source>
</evidence>
<dbReference type="PANTHER" id="PTHR43004">
    <property type="entry name" value="TRK SYSTEM POTASSIUM UPTAKE PROTEIN"/>
    <property type="match status" value="1"/>
</dbReference>
<proteinExistence type="predicted"/>
<reference evidence="6" key="1">
    <citation type="journal article" date="2021" name="Curr. Microbiol.">
        <title>Complete genome of nocamycin-producing strain Saccharothrix syringae NRRL B-16468 reveals the biosynthetic potential for secondary metabolites.</title>
        <authorList>
            <person name="Mo X."/>
            <person name="Yang S."/>
        </authorList>
    </citation>
    <scope>NUCLEOTIDE SEQUENCE [LARGE SCALE GENOMIC DNA]</scope>
    <source>
        <strain evidence="6">ATCC 51364 / DSM 43886 / JCM 6844 / KCTC 9398 / NBRC 14523 / NRRL B-16468 / INA 2240</strain>
    </source>
</reference>
<sequence>MTRTRVLVVGAGPVGLLLAGELARCGVGAVVVDRLASPMTESRASQLNSRTAELFAERGLTDLLEAARPEPSGHFGGLRLSVSDVDSPWAGYRKVPQHRTEAALAGWAVGLGARLLRGHELCELSDEGDRVVCGLGAADGPVRVVADYVVGCDGADSTVRRLAGFGHEGAAATRELLRADVAGIDVPDRRFERFPRGLAIAATANGVTRVMVHAFGRAPRERSGPPSFDEVVANWAEVTGEDISAGRPLWVDAFDNRHGHVTGYRRGRVLLAGDAAHWHMPIGGQALNLGLQDAVNLGWKLAAEVRGWAPPGLLDSYSEERHAEGGRVLANVLTQEQLLLGGPEAEALRTTFRELMGLDDVRRHLAGVLSGLDVAYGG</sequence>
<dbReference type="Proteomes" id="UP000325787">
    <property type="component" value="Chromosome"/>
</dbReference>
<evidence type="ECO:0000313" key="6">
    <source>
        <dbReference type="Proteomes" id="UP000325787"/>
    </source>
</evidence>
<dbReference type="InterPro" id="IPR050641">
    <property type="entry name" value="RIFMO-like"/>
</dbReference>
<gene>
    <name evidence="5" type="ORF">EKG83_32180</name>
</gene>
<dbReference type="GO" id="GO:0016709">
    <property type="term" value="F:oxidoreductase activity, acting on paired donors, with incorporation or reduction of molecular oxygen, NAD(P)H as one donor, and incorporation of one atom of oxygen"/>
    <property type="evidence" value="ECO:0007669"/>
    <property type="project" value="UniProtKB-ARBA"/>
</dbReference>
<keyword evidence="2" id="KW-0285">Flavoprotein</keyword>
<dbReference type="AlphaFoldDB" id="A0A5Q0H5F6"/>
<feature type="domain" description="FAD-binding" evidence="4">
    <location>
        <begin position="3"/>
        <end position="330"/>
    </location>
</feature>
<dbReference type="PANTHER" id="PTHR43004:SF19">
    <property type="entry name" value="BINDING MONOOXYGENASE, PUTATIVE (JCVI)-RELATED"/>
    <property type="match status" value="1"/>
</dbReference>
<dbReference type="InterPro" id="IPR002938">
    <property type="entry name" value="FAD-bd"/>
</dbReference>
<evidence type="ECO:0000256" key="1">
    <source>
        <dbReference type="ARBA" id="ARBA00001974"/>
    </source>
</evidence>
<keyword evidence="5" id="KW-0560">Oxidoreductase</keyword>
<dbReference type="SUPFAM" id="SSF51905">
    <property type="entry name" value="FAD/NAD(P)-binding domain"/>
    <property type="match status" value="1"/>
</dbReference>
<dbReference type="InterPro" id="IPR036188">
    <property type="entry name" value="FAD/NAD-bd_sf"/>
</dbReference>
<name>A0A5Q0H5F6_SACSY</name>
<dbReference type="KEGG" id="ssyi:EKG83_32180"/>
<accession>A0A5Q0H5F6</accession>
<dbReference type="PRINTS" id="PR00420">
    <property type="entry name" value="RNGMNOXGNASE"/>
</dbReference>
<keyword evidence="5" id="KW-0503">Monooxygenase</keyword>